<feature type="compositionally biased region" description="Acidic residues" evidence="1">
    <location>
        <begin position="46"/>
        <end position="55"/>
    </location>
</feature>
<name>A0A839UQ81_9GAMM</name>
<gene>
    <name evidence="3" type="ORF">FHS30_003156</name>
</gene>
<dbReference type="EMBL" id="JACHXZ010000004">
    <property type="protein sequence ID" value="MBB3169943.1"/>
    <property type="molecule type" value="Genomic_DNA"/>
</dbReference>
<evidence type="ECO:0000313" key="3">
    <source>
        <dbReference type="EMBL" id="MBB3169943.1"/>
    </source>
</evidence>
<dbReference type="InterPro" id="IPR049191">
    <property type="entry name" value="SutA_RBD"/>
</dbReference>
<keyword evidence="4" id="KW-1185">Reference proteome</keyword>
<feature type="region of interest" description="Disordered" evidence="1">
    <location>
        <begin position="1"/>
        <end position="62"/>
    </location>
</feature>
<accession>A0A839UQ81</accession>
<protein>
    <recommendedName>
        <fullName evidence="2">Transcriptional regulator SutA RNAP-binding domain-containing protein</fullName>
    </recommendedName>
</protein>
<evidence type="ECO:0000259" key="2">
    <source>
        <dbReference type="Pfam" id="PF20661"/>
    </source>
</evidence>
<sequence length="113" mass="12336">MASRKPKKSSTADEALDDSVDSKFESLEDDDDDEESTGVKASAAFDSDDDDDSTPVDDHLVDYSVRSREATRAALNAQIEEYLSRGGKINHVDNNVTADPPRKPTSNYGSRPI</sequence>
<dbReference type="Pfam" id="PF20661">
    <property type="entry name" value="SutA-RBD"/>
    <property type="match status" value="1"/>
</dbReference>
<evidence type="ECO:0000313" key="4">
    <source>
        <dbReference type="Proteomes" id="UP000559987"/>
    </source>
</evidence>
<comment type="caution">
    <text evidence="3">The sequence shown here is derived from an EMBL/GenBank/DDBJ whole genome shotgun (WGS) entry which is preliminary data.</text>
</comment>
<reference evidence="3 4" key="1">
    <citation type="submission" date="2020-08" db="EMBL/GenBank/DDBJ databases">
        <title>Genomic Encyclopedia of Type Strains, Phase III (KMG-III): the genomes of soil and plant-associated and newly described type strains.</title>
        <authorList>
            <person name="Whitman W."/>
        </authorList>
    </citation>
    <scope>NUCLEOTIDE SEQUENCE [LARGE SCALE GENOMIC DNA]</scope>
    <source>
        <strain evidence="3 4">CECT 8571</strain>
    </source>
</reference>
<dbReference type="RefSeq" id="WP_183911423.1">
    <property type="nucleotide sequence ID" value="NZ_JACHXZ010000004.1"/>
</dbReference>
<dbReference type="Proteomes" id="UP000559987">
    <property type="component" value="Unassembled WGS sequence"/>
</dbReference>
<evidence type="ECO:0000256" key="1">
    <source>
        <dbReference type="SAM" id="MobiDB-lite"/>
    </source>
</evidence>
<feature type="compositionally biased region" description="Acidic residues" evidence="1">
    <location>
        <begin position="27"/>
        <end position="36"/>
    </location>
</feature>
<feature type="region of interest" description="Disordered" evidence="1">
    <location>
        <begin position="84"/>
        <end position="113"/>
    </location>
</feature>
<feature type="domain" description="Transcriptional regulator SutA RNAP-binding" evidence="2">
    <location>
        <begin position="67"/>
        <end position="100"/>
    </location>
</feature>
<organism evidence="3 4">
    <name type="scientific">Simiduia aestuariiviva</name>
    <dbReference type="NCBI Taxonomy" id="1510459"/>
    <lineage>
        <taxon>Bacteria</taxon>
        <taxon>Pseudomonadati</taxon>
        <taxon>Pseudomonadota</taxon>
        <taxon>Gammaproteobacteria</taxon>
        <taxon>Cellvibrionales</taxon>
        <taxon>Cellvibrionaceae</taxon>
        <taxon>Simiduia</taxon>
    </lineage>
</organism>
<dbReference type="AlphaFoldDB" id="A0A839UQ81"/>
<proteinExistence type="predicted"/>
<feature type="compositionally biased region" description="Polar residues" evidence="1">
    <location>
        <begin position="104"/>
        <end position="113"/>
    </location>
</feature>